<dbReference type="PROSITE" id="PS50928">
    <property type="entry name" value="ABC_TM1"/>
    <property type="match status" value="1"/>
</dbReference>
<keyword evidence="2 7" id="KW-0813">Transport</keyword>
<evidence type="ECO:0000256" key="2">
    <source>
        <dbReference type="ARBA" id="ARBA00022448"/>
    </source>
</evidence>
<feature type="region of interest" description="Disordered" evidence="8">
    <location>
        <begin position="1"/>
        <end position="20"/>
    </location>
</feature>
<dbReference type="Proteomes" id="UP000585638">
    <property type="component" value="Unassembled WGS sequence"/>
</dbReference>
<comment type="similarity">
    <text evidence="7">Belongs to the binding-protein-dependent transport system permease family.</text>
</comment>
<evidence type="ECO:0000256" key="5">
    <source>
        <dbReference type="ARBA" id="ARBA00022989"/>
    </source>
</evidence>
<keyword evidence="3" id="KW-1003">Cell membrane</keyword>
<dbReference type="EMBL" id="JACHIR010000003">
    <property type="protein sequence ID" value="MBB5897759.1"/>
    <property type="molecule type" value="Genomic_DNA"/>
</dbReference>
<dbReference type="InterPro" id="IPR000515">
    <property type="entry name" value="MetI-like"/>
</dbReference>
<evidence type="ECO:0000256" key="4">
    <source>
        <dbReference type="ARBA" id="ARBA00022692"/>
    </source>
</evidence>
<organism evidence="10 11">
    <name type="scientific">Kutzneria kofuensis</name>
    <dbReference type="NCBI Taxonomy" id="103725"/>
    <lineage>
        <taxon>Bacteria</taxon>
        <taxon>Bacillati</taxon>
        <taxon>Actinomycetota</taxon>
        <taxon>Actinomycetes</taxon>
        <taxon>Pseudonocardiales</taxon>
        <taxon>Pseudonocardiaceae</taxon>
        <taxon>Kutzneria</taxon>
    </lineage>
</organism>
<feature type="transmembrane region" description="Helical" evidence="7">
    <location>
        <begin position="117"/>
        <end position="137"/>
    </location>
</feature>
<dbReference type="InterPro" id="IPR045621">
    <property type="entry name" value="BPD_transp_1_N"/>
</dbReference>
<dbReference type="Gene3D" id="1.10.3720.10">
    <property type="entry name" value="MetI-like"/>
    <property type="match status" value="1"/>
</dbReference>
<evidence type="ECO:0000256" key="1">
    <source>
        <dbReference type="ARBA" id="ARBA00004651"/>
    </source>
</evidence>
<evidence type="ECO:0000313" key="11">
    <source>
        <dbReference type="Proteomes" id="UP000585638"/>
    </source>
</evidence>
<feature type="transmembrane region" description="Helical" evidence="7">
    <location>
        <begin position="260"/>
        <end position="286"/>
    </location>
</feature>
<dbReference type="SUPFAM" id="SSF161098">
    <property type="entry name" value="MetI-like"/>
    <property type="match status" value="1"/>
</dbReference>
<gene>
    <name evidence="10" type="ORF">BJ998_009018</name>
</gene>
<accession>A0A7W9NME5</accession>
<dbReference type="GO" id="GO:0005886">
    <property type="term" value="C:plasma membrane"/>
    <property type="evidence" value="ECO:0007669"/>
    <property type="project" value="UniProtKB-SubCell"/>
</dbReference>
<protein>
    <submittedName>
        <fullName evidence="10">Peptide/nickel transport system permease protein</fullName>
    </submittedName>
</protein>
<dbReference type="AlphaFoldDB" id="A0A7W9NME5"/>
<dbReference type="InterPro" id="IPR035906">
    <property type="entry name" value="MetI-like_sf"/>
</dbReference>
<feature type="transmembrane region" description="Helical" evidence="7">
    <location>
        <begin position="202"/>
        <end position="224"/>
    </location>
</feature>
<dbReference type="Pfam" id="PF00528">
    <property type="entry name" value="BPD_transp_1"/>
    <property type="match status" value="1"/>
</dbReference>
<dbReference type="RefSeq" id="WP_376776073.1">
    <property type="nucleotide sequence ID" value="NZ_JACHIR010000003.1"/>
</dbReference>
<feature type="transmembrane region" description="Helical" evidence="7">
    <location>
        <begin position="306"/>
        <end position="329"/>
    </location>
</feature>
<evidence type="ECO:0000256" key="7">
    <source>
        <dbReference type="RuleBase" id="RU363032"/>
    </source>
</evidence>
<keyword evidence="4 7" id="KW-0812">Transmembrane</keyword>
<dbReference type="PANTHER" id="PTHR43376">
    <property type="entry name" value="OLIGOPEPTIDE TRANSPORT SYSTEM PERMEASE PROTEIN"/>
    <property type="match status" value="1"/>
</dbReference>
<evidence type="ECO:0000256" key="8">
    <source>
        <dbReference type="SAM" id="MobiDB-lite"/>
    </source>
</evidence>
<evidence type="ECO:0000256" key="3">
    <source>
        <dbReference type="ARBA" id="ARBA00022475"/>
    </source>
</evidence>
<dbReference type="GO" id="GO:0055085">
    <property type="term" value="P:transmembrane transport"/>
    <property type="evidence" value="ECO:0007669"/>
    <property type="project" value="InterPro"/>
</dbReference>
<keyword evidence="6 7" id="KW-0472">Membrane</keyword>
<feature type="transmembrane region" description="Helical" evidence="7">
    <location>
        <begin position="157"/>
        <end position="182"/>
    </location>
</feature>
<sequence length="339" mass="36663">MTSPATAPALAEPSTSARRSGGTRYVLGKVGGAVVSLFVVLVLGFFLFRVLPGDPVRLLTRNTSVGAAQVAQMRHDFGLDKPVPAQFVDYLANLARGDLGTSLKFQQPVSQLILQRLWPTLLLVGVATVISILLGLWQGTRAGWRRGSGFDRFSTGFALTLWSAPTFWLGMILLAVAGSWFPTQGILDPDTPPEFFPQVFDVLHHLVLPCLTLVAVLYAQYLLVMRSSLLEEMNSDYLTTARAKGLRDDLVRGRHAVPNALLPTVTLIFINLGFVVGGAVTVEAVYSWPGLGQLLYEAITDHDGPLLQGLLLVLAGAVLVMNLIGDLLLRVIDPRVRAA</sequence>
<feature type="transmembrane region" description="Helical" evidence="7">
    <location>
        <begin position="26"/>
        <end position="48"/>
    </location>
</feature>
<comment type="subcellular location">
    <subcellularLocation>
        <location evidence="1 7">Cell membrane</location>
        <topology evidence="1 7">Multi-pass membrane protein</topology>
    </subcellularLocation>
</comment>
<evidence type="ECO:0000313" key="10">
    <source>
        <dbReference type="EMBL" id="MBB5897759.1"/>
    </source>
</evidence>
<keyword evidence="5 7" id="KW-1133">Transmembrane helix</keyword>
<proteinExistence type="inferred from homology"/>
<dbReference type="CDD" id="cd06261">
    <property type="entry name" value="TM_PBP2"/>
    <property type="match status" value="1"/>
</dbReference>
<name>A0A7W9NME5_9PSEU</name>
<evidence type="ECO:0000259" key="9">
    <source>
        <dbReference type="PROSITE" id="PS50928"/>
    </source>
</evidence>
<comment type="caution">
    <text evidence="10">The sequence shown here is derived from an EMBL/GenBank/DDBJ whole genome shotgun (WGS) entry which is preliminary data.</text>
</comment>
<reference evidence="10 11" key="1">
    <citation type="submission" date="2020-08" db="EMBL/GenBank/DDBJ databases">
        <title>Sequencing the genomes of 1000 actinobacteria strains.</title>
        <authorList>
            <person name="Klenk H.-P."/>
        </authorList>
    </citation>
    <scope>NUCLEOTIDE SEQUENCE [LARGE SCALE GENOMIC DNA]</scope>
    <source>
        <strain evidence="10 11">DSM 43851</strain>
    </source>
</reference>
<keyword evidence="11" id="KW-1185">Reference proteome</keyword>
<dbReference type="Pfam" id="PF19300">
    <property type="entry name" value="BPD_transp_1_N"/>
    <property type="match status" value="1"/>
</dbReference>
<feature type="domain" description="ABC transmembrane type-1" evidence="9">
    <location>
        <begin position="117"/>
        <end position="329"/>
    </location>
</feature>
<dbReference type="PANTHER" id="PTHR43376:SF1">
    <property type="entry name" value="OLIGOPEPTIDE TRANSPORT SYSTEM PERMEASE PROTEIN"/>
    <property type="match status" value="1"/>
</dbReference>
<evidence type="ECO:0000256" key="6">
    <source>
        <dbReference type="ARBA" id="ARBA00023136"/>
    </source>
</evidence>